<keyword evidence="2" id="KW-1185">Reference proteome</keyword>
<proteinExistence type="predicted"/>
<name>A0A5N6M1S1_9ASTR</name>
<protein>
    <submittedName>
        <fullName evidence="1">Uncharacterized protein</fullName>
    </submittedName>
</protein>
<sequence length="238" mass="27612">MHHLRDVLRKEGILYALDNHITPEPPIGCTTFERMKHIGHECEIKYLILTSVSLEFVDQLMYLSSHEMLEEIKKSFLPNRFWRFEILKEVQKGLRPGGDVRAHVDRLQGYFDRLGKLGYPMNLEVHLGGPWLIEGSATGLRFGWGFLHGRFGAERVELAEGSARVFLEGSGTSRFVSMEWQMGSLMVVRQSEDRLYFYVEDVESFVWTPRTSDFTKKRVRYGGLKVDYSRERGSGMRL</sequence>
<comment type="caution">
    <text evidence="1">The sequence shown here is derived from an EMBL/GenBank/DDBJ whole genome shotgun (WGS) entry which is preliminary data.</text>
</comment>
<evidence type="ECO:0000313" key="1">
    <source>
        <dbReference type="EMBL" id="KAD3067526.1"/>
    </source>
</evidence>
<organism evidence="1 2">
    <name type="scientific">Mikania micrantha</name>
    <name type="common">bitter vine</name>
    <dbReference type="NCBI Taxonomy" id="192012"/>
    <lineage>
        <taxon>Eukaryota</taxon>
        <taxon>Viridiplantae</taxon>
        <taxon>Streptophyta</taxon>
        <taxon>Embryophyta</taxon>
        <taxon>Tracheophyta</taxon>
        <taxon>Spermatophyta</taxon>
        <taxon>Magnoliopsida</taxon>
        <taxon>eudicotyledons</taxon>
        <taxon>Gunneridae</taxon>
        <taxon>Pentapetalae</taxon>
        <taxon>asterids</taxon>
        <taxon>campanulids</taxon>
        <taxon>Asterales</taxon>
        <taxon>Asteraceae</taxon>
        <taxon>Asteroideae</taxon>
        <taxon>Heliantheae alliance</taxon>
        <taxon>Eupatorieae</taxon>
        <taxon>Mikania</taxon>
    </lineage>
</organism>
<gene>
    <name evidence="1" type="ORF">E3N88_35406</name>
</gene>
<reference evidence="1 2" key="1">
    <citation type="submission" date="2019-05" db="EMBL/GenBank/DDBJ databases">
        <title>Mikania micrantha, genome provides insights into the molecular mechanism of rapid growth.</title>
        <authorList>
            <person name="Liu B."/>
        </authorList>
    </citation>
    <scope>NUCLEOTIDE SEQUENCE [LARGE SCALE GENOMIC DNA]</scope>
    <source>
        <strain evidence="1">NLD-2019</strain>
        <tissue evidence="1">Leaf</tissue>
    </source>
</reference>
<dbReference type="EMBL" id="SZYD01000017">
    <property type="protein sequence ID" value="KAD3067526.1"/>
    <property type="molecule type" value="Genomic_DNA"/>
</dbReference>
<dbReference type="AlphaFoldDB" id="A0A5N6M1S1"/>
<evidence type="ECO:0000313" key="2">
    <source>
        <dbReference type="Proteomes" id="UP000326396"/>
    </source>
</evidence>
<accession>A0A5N6M1S1</accession>
<dbReference type="Proteomes" id="UP000326396">
    <property type="component" value="Linkage Group LG7"/>
</dbReference>